<feature type="chain" id="PRO_5044591389" description="trypsin" evidence="16">
    <location>
        <begin position="21"/>
        <end position="399"/>
    </location>
</feature>
<evidence type="ECO:0000256" key="1">
    <source>
        <dbReference type="ARBA" id="ARBA00004239"/>
    </source>
</evidence>
<accession>A0A3B4ZSG8</accession>
<dbReference type="PRINTS" id="PR00722">
    <property type="entry name" value="CHYMOTRYPSIN"/>
</dbReference>
<keyword evidence="7 15" id="KW-0378">Hydrolase</keyword>
<proteinExistence type="predicted"/>
<dbReference type="SMART" id="SM00020">
    <property type="entry name" value="Tryp_SPc"/>
    <property type="match status" value="1"/>
</dbReference>
<keyword evidence="9" id="KW-0865">Zymogen</keyword>
<dbReference type="Gene3D" id="2.40.20.10">
    <property type="entry name" value="Plasminogen Kringle 4"/>
    <property type="match status" value="1"/>
</dbReference>
<evidence type="ECO:0000256" key="10">
    <source>
        <dbReference type="ARBA" id="ARBA00023157"/>
    </source>
</evidence>
<dbReference type="FunFam" id="2.40.20.10:FF:000001">
    <property type="entry name" value="Urokinase-type plasminogen activator"/>
    <property type="match status" value="1"/>
</dbReference>
<dbReference type="Ensembl" id="ENSSPAT00000009308.1">
    <property type="protein sequence ID" value="ENSSPAP00000009144.1"/>
    <property type="gene ID" value="ENSSPAG00000006973.1"/>
</dbReference>
<protein>
    <recommendedName>
        <fullName evidence="13">trypsin</fullName>
        <ecNumber evidence="13">3.4.21.4</ecNumber>
    </recommendedName>
</protein>
<name>A0A3B4ZSG8_9TELE</name>
<evidence type="ECO:0000256" key="2">
    <source>
        <dbReference type="ARBA" id="ARBA00022525"/>
    </source>
</evidence>
<evidence type="ECO:0000313" key="22">
    <source>
        <dbReference type="RefSeq" id="XP_008295816.1"/>
    </source>
</evidence>
<dbReference type="PROSITE" id="PS00134">
    <property type="entry name" value="TRYPSIN_HIS"/>
    <property type="match status" value="1"/>
</dbReference>
<reference evidence="19" key="1">
    <citation type="submission" date="2023-09" db="UniProtKB">
        <authorList>
            <consortium name="Ensembl"/>
        </authorList>
    </citation>
    <scope>IDENTIFICATION</scope>
</reference>
<evidence type="ECO:0000256" key="5">
    <source>
        <dbReference type="ARBA" id="ARBA00022670"/>
    </source>
</evidence>
<keyword evidence="4 14" id="KW-0420">Kringle</keyword>
<dbReference type="InterPro" id="IPR001314">
    <property type="entry name" value="Peptidase_S1A"/>
</dbReference>
<dbReference type="SMART" id="SM00130">
    <property type="entry name" value="KR"/>
    <property type="match status" value="1"/>
</dbReference>
<comment type="catalytic activity">
    <reaction evidence="12">
        <text>Preferential cleavage: Arg-|-Xaa, Lys-|-Xaa.</text>
        <dbReference type="EC" id="3.4.21.4"/>
    </reaction>
</comment>
<dbReference type="InterPro" id="IPR018056">
    <property type="entry name" value="Kringle_CS"/>
</dbReference>
<evidence type="ECO:0000256" key="11">
    <source>
        <dbReference type="ARBA" id="ARBA00023202"/>
    </source>
</evidence>
<dbReference type="CDD" id="cd00190">
    <property type="entry name" value="Tryp_SPc"/>
    <property type="match status" value="1"/>
</dbReference>
<dbReference type="RefSeq" id="XP_008295816.1">
    <property type="nucleotide sequence ID" value="XM_008297594.1"/>
</dbReference>
<feature type="domain" description="Kringle" evidence="17">
    <location>
        <begin position="33"/>
        <end position="106"/>
    </location>
</feature>
<comment type="subcellular location">
    <subcellularLocation>
        <location evidence="1">Secreted</location>
        <location evidence="1">Extracellular space</location>
    </subcellularLocation>
</comment>
<dbReference type="STRING" id="144197.ENSSPAP00000009144"/>
<dbReference type="InterPro" id="IPR043504">
    <property type="entry name" value="Peptidase_S1_PA_chymotrypsin"/>
</dbReference>
<evidence type="ECO:0000256" key="6">
    <source>
        <dbReference type="ARBA" id="ARBA00022729"/>
    </source>
</evidence>
<keyword evidence="3" id="KW-0245">EGF-like domain</keyword>
<evidence type="ECO:0000313" key="20">
    <source>
        <dbReference type="Proteomes" id="UP000694891"/>
    </source>
</evidence>
<evidence type="ECO:0000256" key="4">
    <source>
        <dbReference type="ARBA" id="ARBA00022572"/>
    </source>
</evidence>
<feature type="domain" description="Peptidase S1" evidence="18">
    <location>
        <begin position="140"/>
        <end position="386"/>
    </location>
</feature>
<dbReference type="GO" id="GO:0031639">
    <property type="term" value="P:plasminogen activation"/>
    <property type="evidence" value="ECO:0007669"/>
    <property type="project" value="Ensembl"/>
</dbReference>
<sequence length="399" mass="44441">MNLFAIIAVLAAFSVNVVFSQRWSKKKVGKEELCRSGDGSSYRGFINRSAIGRKCLNWNRQKHLKGASKGLGDHNYCRNPDYSLMPWCLVRRRSRIVREFCDIPRCSNTGSRPTVKPQPQPTMDTEQSCGERVERRMNKIVGGSFTPIESHPWVAAIFHKRYGFLCGGSLISPCWVLTAAHCFTDGENTKIPHLSVYLGKSAINDTDVDKEQQFFVEKLIIHQKYNDSNYDSDIALVKIKSRNATTHGGCAVRSPTVRTVCLPPLHTQLPAGFSCSIAGFGKEKFESPRFSQYLKQADVKLLSRAECTSGLQYGSRITDNMFCAGSPSWSTDACKGDSGGPLVCEASGRMFLFGVVSWGEGCGWMNKPGVYTQVTNYNKWIAAKTGLTKYTRGLMYPQK</sequence>
<dbReference type="PROSITE" id="PS50240">
    <property type="entry name" value="TRYPSIN_DOM"/>
    <property type="match status" value="1"/>
</dbReference>
<dbReference type="InterPro" id="IPR033116">
    <property type="entry name" value="TRYPSIN_SER"/>
</dbReference>
<evidence type="ECO:0000259" key="17">
    <source>
        <dbReference type="PROSITE" id="PS50070"/>
    </source>
</evidence>
<dbReference type="PROSITE" id="PS00021">
    <property type="entry name" value="KRINGLE_1"/>
    <property type="match status" value="1"/>
</dbReference>
<evidence type="ECO:0000256" key="16">
    <source>
        <dbReference type="SAM" id="SignalP"/>
    </source>
</evidence>
<keyword evidence="10" id="KW-1015">Disulfide bond</keyword>
<dbReference type="RefSeq" id="XP_008295815.1">
    <property type="nucleotide sequence ID" value="XM_008297593.1"/>
</dbReference>
<dbReference type="PANTHER" id="PTHR24264">
    <property type="entry name" value="TRYPSIN-RELATED"/>
    <property type="match status" value="1"/>
</dbReference>
<dbReference type="InterPro" id="IPR000001">
    <property type="entry name" value="Kringle"/>
</dbReference>
<keyword evidence="2" id="KW-0964">Secreted</keyword>
<evidence type="ECO:0000256" key="14">
    <source>
        <dbReference type="PROSITE-ProRule" id="PRU00121"/>
    </source>
</evidence>
<comment type="caution">
    <text evidence="14">Lacks conserved residue(s) required for the propagation of feature annotation.</text>
</comment>
<organism evidence="19">
    <name type="scientific">Stegastes partitus</name>
    <name type="common">bicolor damselfish</name>
    <dbReference type="NCBI Taxonomy" id="144197"/>
    <lineage>
        <taxon>Eukaryota</taxon>
        <taxon>Metazoa</taxon>
        <taxon>Chordata</taxon>
        <taxon>Craniata</taxon>
        <taxon>Vertebrata</taxon>
        <taxon>Euteleostomi</taxon>
        <taxon>Actinopterygii</taxon>
        <taxon>Neopterygii</taxon>
        <taxon>Teleostei</taxon>
        <taxon>Neoteleostei</taxon>
        <taxon>Acanthomorphata</taxon>
        <taxon>Ovalentaria</taxon>
        <taxon>Pomacentridae</taxon>
        <taxon>Stegastes</taxon>
    </lineage>
</organism>
<evidence type="ECO:0000256" key="12">
    <source>
        <dbReference type="ARBA" id="ARBA00036320"/>
    </source>
</evidence>
<evidence type="ECO:0000256" key="9">
    <source>
        <dbReference type="ARBA" id="ARBA00023145"/>
    </source>
</evidence>
<dbReference type="AlphaFoldDB" id="A0A3B4ZSG8"/>
<evidence type="ECO:0000259" key="18">
    <source>
        <dbReference type="PROSITE" id="PS50240"/>
    </source>
</evidence>
<dbReference type="Pfam" id="PF00089">
    <property type="entry name" value="Trypsin"/>
    <property type="match status" value="1"/>
</dbReference>
<dbReference type="InterPro" id="IPR050127">
    <property type="entry name" value="Serine_Proteases_S1"/>
</dbReference>
<keyword evidence="20" id="KW-1185">Reference proteome</keyword>
<keyword evidence="8 15" id="KW-0720">Serine protease</keyword>
<feature type="signal peptide" evidence="16">
    <location>
        <begin position="1"/>
        <end position="20"/>
    </location>
</feature>
<dbReference type="InterPro" id="IPR018114">
    <property type="entry name" value="TRYPSIN_HIS"/>
</dbReference>
<keyword evidence="5 15" id="KW-0645">Protease</keyword>
<evidence type="ECO:0000313" key="21">
    <source>
        <dbReference type="RefSeq" id="XP_008295815.1"/>
    </source>
</evidence>
<dbReference type="CTD" id="100008445"/>
<dbReference type="FunFam" id="2.40.10.10:FF:000003">
    <property type="entry name" value="Transmembrane serine protease 3"/>
    <property type="match status" value="1"/>
</dbReference>
<dbReference type="GO" id="GO:0033628">
    <property type="term" value="P:regulation of cell adhesion mediated by integrin"/>
    <property type="evidence" value="ECO:0007669"/>
    <property type="project" value="TreeGrafter"/>
</dbReference>
<evidence type="ECO:0000256" key="8">
    <source>
        <dbReference type="ARBA" id="ARBA00022825"/>
    </source>
</evidence>
<evidence type="ECO:0000256" key="13">
    <source>
        <dbReference type="ARBA" id="ARBA00038868"/>
    </source>
</evidence>
<dbReference type="EC" id="3.4.21.4" evidence="13"/>
<gene>
    <name evidence="21 22" type="primary">LOC103369012</name>
</gene>
<evidence type="ECO:0000313" key="19">
    <source>
        <dbReference type="Ensembl" id="ENSSPAP00000009144.1"/>
    </source>
</evidence>
<reference evidence="21 22" key="2">
    <citation type="submission" date="2025-04" db="UniProtKB">
        <authorList>
            <consortium name="RefSeq"/>
        </authorList>
    </citation>
    <scope>IDENTIFICATION</scope>
</reference>
<dbReference type="Pfam" id="PF00051">
    <property type="entry name" value="Kringle"/>
    <property type="match status" value="1"/>
</dbReference>
<evidence type="ECO:0000256" key="7">
    <source>
        <dbReference type="ARBA" id="ARBA00022801"/>
    </source>
</evidence>
<dbReference type="InterPro" id="IPR013806">
    <property type="entry name" value="Kringle-like"/>
</dbReference>
<dbReference type="GO" id="GO:0033993">
    <property type="term" value="P:response to lipid"/>
    <property type="evidence" value="ECO:0007669"/>
    <property type="project" value="UniProtKB-ARBA"/>
</dbReference>
<dbReference type="GeneTree" id="ENSGT00940000164426"/>
<dbReference type="SUPFAM" id="SSF50494">
    <property type="entry name" value="Trypsin-like serine proteases"/>
    <property type="match status" value="1"/>
</dbReference>
<dbReference type="PROSITE" id="PS00135">
    <property type="entry name" value="TRYPSIN_SER"/>
    <property type="match status" value="1"/>
</dbReference>
<dbReference type="Proteomes" id="UP000694891">
    <property type="component" value="Unplaced"/>
</dbReference>
<dbReference type="PRINTS" id="PR00018">
    <property type="entry name" value="KRINGLE"/>
</dbReference>
<dbReference type="InterPro" id="IPR038178">
    <property type="entry name" value="Kringle_sf"/>
</dbReference>
<dbReference type="InterPro" id="IPR009003">
    <property type="entry name" value="Peptidase_S1_PA"/>
</dbReference>
<keyword evidence="6 16" id="KW-0732">Signal</keyword>
<dbReference type="GO" id="GO:0004252">
    <property type="term" value="F:serine-type endopeptidase activity"/>
    <property type="evidence" value="ECO:0007669"/>
    <property type="project" value="UniProtKB-EC"/>
</dbReference>
<dbReference type="InterPro" id="IPR001254">
    <property type="entry name" value="Trypsin_dom"/>
</dbReference>
<dbReference type="Gene3D" id="2.40.10.10">
    <property type="entry name" value="Trypsin-like serine proteases"/>
    <property type="match status" value="1"/>
</dbReference>
<dbReference type="SUPFAM" id="SSF57440">
    <property type="entry name" value="Kringle-like"/>
    <property type="match status" value="1"/>
</dbReference>
<evidence type="ECO:0000256" key="15">
    <source>
        <dbReference type="RuleBase" id="RU363034"/>
    </source>
</evidence>
<keyword evidence="11" id="KW-0617">Plasminogen activation</keyword>
<dbReference type="GO" id="GO:1901701">
    <property type="term" value="P:cellular response to oxygen-containing compound"/>
    <property type="evidence" value="ECO:0007669"/>
    <property type="project" value="UniProtKB-ARBA"/>
</dbReference>
<dbReference type="GO" id="GO:0005615">
    <property type="term" value="C:extracellular space"/>
    <property type="evidence" value="ECO:0007669"/>
    <property type="project" value="TreeGrafter"/>
</dbReference>
<dbReference type="PANTHER" id="PTHR24264:SF38">
    <property type="entry name" value="UROKINASE-TYPE PLASMINOGEN ACTIVATOR"/>
    <property type="match status" value="1"/>
</dbReference>
<evidence type="ECO:0000256" key="3">
    <source>
        <dbReference type="ARBA" id="ARBA00022536"/>
    </source>
</evidence>
<dbReference type="PROSITE" id="PS50070">
    <property type="entry name" value="KRINGLE_2"/>
    <property type="match status" value="1"/>
</dbReference>
<dbReference type="OrthoDB" id="9406323at2759"/>